<keyword evidence="2" id="KW-1185">Reference proteome</keyword>
<sequence length="146" mass="17195">MHVYTIGFTQKKAEHFFTLIRNSNIRTLIDVRLNNISQLSGFAKKDDLRFFLRELCDASYIHLPDWAPTKDILSAYQKKAITWDAYQDKFLNLMARRSIEKDVDQSVLEQGCLLCSEHQPHHCHRRLVVEYLNEHTGLELQVKHLI</sequence>
<dbReference type="OrthoDB" id="9789109at2"/>
<dbReference type="InterPro" id="IPR007438">
    <property type="entry name" value="DUF488"/>
</dbReference>
<dbReference type="PANTHER" id="PTHR39337">
    <property type="entry name" value="BLR5642 PROTEIN"/>
    <property type="match status" value="1"/>
</dbReference>
<evidence type="ECO:0000313" key="2">
    <source>
        <dbReference type="Proteomes" id="UP000034410"/>
    </source>
</evidence>
<gene>
    <name evidence="1" type="ORF">AAY24_05915</name>
</gene>
<dbReference type="RefSeq" id="WP_046858896.1">
    <property type="nucleotide sequence ID" value="NZ_CP011412.1"/>
</dbReference>
<dbReference type="AlphaFoldDB" id="A0A0F7JTU0"/>
<dbReference type="Proteomes" id="UP000034410">
    <property type="component" value="Chromosome"/>
</dbReference>
<dbReference type="EMBL" id="CP011412">
    <property type="protein sequence ID" value="AKH19961.1"/>
    <property type="molecule type" value="Genomic_DNA"/>
</dbReference>
<reference evidence="1 2" key="1">
    <citation type="journal article" date="2015" name="Genome Announc.">
        <title>Complete Genome Sequence of Sedimenticola thiotaurini Strain SIP-G1, a Polyphosphate- and Polyhydroxyalkanoate-Accumulating Sulfur-Oxidizing Gammaproteobacterium Isolated from Salt Marsh Sediments.</title>
        <authorList>
            <person name="Flood B.E."/>
            <person name="Jones D.S."/>
            <person name="Bailey J.V."/>
        </authorList>
    </citation>
    <scope>NUCLEOTIDE SEQUENCE [LARGE SCALE GENOMIC DNA]</scope>
    <source>
        <strain evidence="1 2">SIP-G1</strain>
    </source>
</reference>
<accession>A0A0F7JTU0</accession>
<dbReference type="PANTHER" id="PTHR39337:SF1">
    <property type="entry name" value="BLR5642 PROTEIN"/>
    <property type="match status" value="1"/>
</dbReference>
<organism evidence="1 2">
    <name type="scientific">Sedimenticola thiotaurini</name>
    <dbReference type="NCBI Taxonomy" id="1543721"/>
    <lineage>
        <taxon>Bacteria</taxon>
        <taxon>Pseudomonadati</taxon>
        <taxon>Pseudomonadota</taxon>
        <taxon>Gammaproteobacteria</taxon>
        <taxon>Chromatiales</taxon>
        <taxon>Sedimenticolaceae</taxon>
        <taxon>Sedimenticola</taxon>
    </lineage>
</organism>
<dbReference type="KEGG" id="seds:AAY24_05915"/>
<dbReference type="Pfam" id="PF04343">
    <property type="entry name" value="DUF488"/>
    <property type="match status" value="1"/>
</dbReference>
<evidence type="ECO:0008006" key="3">
    <source>
        <dbReference type="Google" id="ProtNLM"/>
    </source>
</evidence>
<name>A0A0F7JTU0_9GAMM</name>
<protein>
    <recommendedName>
        <fullName evidence="3">DUF488 domain-containing protein</fullName>
    </recommendedName>
</protein>
<proteinExistence type="predicted"/>
<evidence type="ECO:0000313" key="1">
    <source>
        <dbReference type="EMBL" id="AKH19961.1"/>
    </source>
</evidence>